<name>V2YUH7_MONRO</name>
<evidence type="ECO:0000256" key="4">
    <source>
        <dbReference type="ARBA" id="ARBA00022679"/>
    </source>
</evidence>
<dbReference type="InterPro" id="IPR029063">
    <property type="entry name" value="SAM-dependent_MTases_sf"/>
</dbReference>
<accession>V2YUH7</accession>
<comment type="catalytic activity">
    <reaction evidence="6 7">
        <text>L-arginyl-[protein] + 2 S-adenosyl-L-methionine = N(omega),N(omega)'-dimethyl-L-arginyl-[protein] + 2 S-adenosyl-L-homocysteine + 2 H(+)</text>
        <dbReference type="Rhea" id="RHEA:48108"/>
        <dbReference type="Rhea" id="RHEA-COMP:10532"/>
        <dbReference type="Rhea" id="RHEA-COMP:11992"/>
        <dbReference type="ChEBI" id="CHEBI:15378"/>
        <dbReference type="ChEBI" id="CHEBI:29965"/>
        <dbReference type="ChEBI" id="CHEBI:57856"/>
        <dbReference type="ChEBI" id="CHEBI:59789"/>
        <dbReference type="ChEBI" id="CHEBI:88221"/>
        <dbReference type="EC" id="2.1.1.320"/>
    </reaction>
</comment>
<feature type="region of interest" description="Disordered" evidence="8">
    <location>
        <begin position="224"/>
        <end position="243"/>
    </location>
</feature>
<keyword evidence="3 7" id="KW-0489">Methyltransferase</keyword>
<reference evidence="9 10" key="1">
    <citation type="journal article" date="2014" name="BMC Genomics">
        <title>Genome and secretome analysis of the hemibiotrophic fungal pathogen, Moniliophthora roreri, which causes frosty pod rot disease of cacao: mechanisms of the biotrophic and necrotrophic phases.</title>
        <authorList>
            <person name="Meinhardt L.W."/>
            <person name="Costa G.G.L."/>
            <person name="Thomazella D.P.T."/>
            <person name="Teixeira P.J.P.L."/>
            <person name="Carazzolle M.F."/>
            <person name="Schuster S.C."/>
            <person name="Carlson J.E."/>
            <person name="Guiltinan M.J."/>
            <person name="Mieczkowski P."/>
            <person name="Farmer A."/>
            <person name="Ramaraj T."/>
            <person name="Crozier J."/>
            <person name="Davis R.E."/>
            <person name="Shao J."/>
            <person name="Melnick R.L."/>
            <person name="Pereira G.A.G."/>
            <person name="Bailey B.A."/>
        </authorList>
    </citation>
    <scope>NUCLEOTIDE SEQUENCE [LARGE SCALE GENOMIC DNA]</scope>
    <source>
        <strain evidence="9 10">MCA 2997</strain>
    </source>
</reference>
<dbReference type="InterPro" id="IPR003788">
    <property type="entry name" value="NDUFAF7"/>
</dbReference>
<dbReference type="InterPro" id="IPR038375">
    <property type="entry name" value="NDUFAF7_sf"/>
</dbReference>
<comment type="function">
    <text evidence="7">Arginine methyltransferase involved in the assembly or stability of mitochondrial NADH:ubiquinone oxidoreductase complex (complex I).</text>
</comment>
<dbReference type="Proteomes" id="UP000017559">
    <property type="component" value="Unassembled WGS sequence"/>
</dbReference>
<dbReference type="KEGG" id="mrr:Moror_3923"/>
<comment type="subcellular location">
    <subcellularLocation>
        <location evidence="1 7">Mitochondrion</location>
    </subcellularLocation>
</comment>
<dbReference type="GO" id="GO:0005739">
    <property type="term" value="C:mitochondrion"/>
    <property type="evidence" value="ECO:0007669"/>
    <property type="project" value="UniProtKB-SubCell"/>
</dbReference>
<dbReference type="Gene3D" id="3.40.50.12710">
    <property type="match status" value="1"/>
</dbReference>
<keyword evidence="10" id="KW-1185">Reference proteome</keyword>
<comment type="similarity">
    <text evidence="2 7">Belongs to the NDUFAF7 family.</text>
</comment>
<evidence type="ECO:0000313" key="9">
    <source>
        <dbReference type="EMBL" id="ESK95324.1"/>
    </source>
</evidence>
<evidence type="ECO:0000256" key="1">
    <source>
        <dbReference type="ARBA" id="ARBA00004173"/>
    </source>
</evidence>
<sequence>MFRGIRRAAVSGIRHCNTRRPAYLKPRPYAFNTRFYSDSVPPITPIEHLLLKNVQATGPMSFATYMQFCLSHPTEGYYMKTSNAVFGPKGDFITSPDISQVFGELIAIWLLSQWQAAGAPKNIRLVELGPGRATLMADILRVISQLTRALTVSVQVHLVETSPSMRMMQQEKLGNQSWNLQWHDSLDSISPSSETYTMLVAHEFFDALPFHVLKRTEEGWQEVLISSPSPSESNPESIPPYPRFTYGLSPTPSAISAVLGSSSPRFQSIPVGSFLEVSPVAYKTARKVAELLRKPKAENDGDSLGGCGLIIDYGGNTFFDNSRRAFKDHEIVDFFHRPGECDLTANVDFAYLREAMIDLVPVYNPLTQSQFLQSMGLKERLIKLLERNRGDPDKAKRIEEAALRLVSPSGMGGQYSVMGVSSNGGAAYPFLPEEMVEGIDEQA</sequence>
<evidence type="ECO:0000256" key="6">
    <source>
        <dbReference type="ARBA" id="ARBA00048612"/>
    </source>
</evidence>
<dbReference type="PANTHER" id="PTHR12049">
    <property type="entry name" value="PROTEIN ARGININE METHYLTRANSFERASE NDUFAF7, MITOCHONDRIAL"/>
    <property type="match status" value="1"/>
</dbReference>
<comment type="caution">
    <text evidence="9">The sequence shown here is derived from an EMBL/GenBank/DDBJ whole genome shotgun (WGS) entry which is preliminary data.</text>
</comment>
<dbReference type="STRING" id="1381753.V2YUH7"/>
<keyword evidence="4 7" id="KW-0808">Transferase</keyword>
<evidence type="ECO:0000256" key="2">
    <source>
        <dbReference type="ARBA" id="ARBA00005891"/>
    </source>
</evidence>
<dbReference type="AlphaFoldDB" id="V2YUH7"/>
<evidence type="ECO:0000256" key="7">
    <source>
        <dbReference type="RuleBase" id="RU364114"/>
    </source>
</evidence>
<dbReference type="GO" id="GO:0032259">
    <property type="term" value="P:methylation"/>
    <property type="evidence" value="ECO:0007669"/>
    <property type="project" value="UniProtKB-KW"/>
</dbReference>
<dbReference type="EC" id="2.1.1.320" evidence="7"/>
<evidence type="ECO:0000256" key="8">
    <source>
        <dbReference type="SAM" id="MobiDB-lite"/>
    </source>
</evidence>
<protein>
    <recommendedName>
        <fullName evidence="7">Protein arginine methyltransferase NDUFAF7</fullName>
        <ecNumber evidence="7">2.1.1.320</ecNumber>
    </recommendedName>
</protein>
<evidence type="ECO:0000256" key="5">
    <source>
        <dbReference type="ARBA" id="ARBA00023128"/>
    </source>
</evidence>
<proteinExistence type="inferred from homology"/>
<dbReference type="Pfam" id="PF02636">
    <property type="entry name" value="Methyltransf_28"/>
    <property type="match status" value="1"/>
</dbReference>
<dbReference type="EMBL" id="AWSO01000089">
    <property type="protein sequence ID" value="ESK95324.1"/>
    <property type="molecule type" value="Genomic_DNA"/>
</dbReference>
<keyword evidence="5 7" id="KW-0496">Mitochondrion</keyword>
<dbReference type="PANTHER" id="PTHR12049:SF7">
    <property type="entry name" value="PROTEIN ARGININE METHYLTRANSFERASE NDUFAF7, MITOCHONDRIAL"/>
    <property type="match status" value="1"/>
</dbReference>
<dbReference type="HOGENOM" id="CLU_024840_3_1_1"/>
<evidence type="ECO:0000313" key="10">
    <source>
        <dbReference type="Proteomes" id="UP000017559"/>
    </source>
</evidence>
<dbReference type="GO" id="GO:0032981">
    <property type="term" value="P:mitochondrial respiratory chain complex I assembly"/>
    <property type="evidence" value="ECO:0007669"/>
    <property type="project" value="TreeGrafter"/>
</dbReference>
<dbReference type="SUPFAM" id="SSF53335">
    <property type="entry name" value="S-adenosyl-L-methionine-dependent methyltransferases"/>
    <property type="match status" value="1"/>
</dbReference>
<dbReference type="OrthoDB" id="438553at2759"/>
<feature type="compositionally biased region" description="Low complexity" evidence="8">
    <location>
        <begin position="225"/>
        <end position="236"/>
    </location>
</feature>
<organism evidence="9 10">
    <name type="scientific">Moniliophthora roreri (strain MCA 2997)</name>
    <name type="common">Cocoa frosty pod rot fungus</name>
    <name type="synonym">Crinipellis roreri</name>
    <dbReference type="NCBI Taxonomy" id="1381753"/>
    <lineage>
        <taxon>Eukaryota</taxon>
        <taxon>Fungi</taxon>
        <taxon>Dikarya</taxon>
        <taxon>Basidiomycota</taxon>
        <taxon>Agaricomycotina</taxon>
        <taxon>Agaricomycetes</taxon>
        <taxon>Agaricomycetidae</taxon>
        <taxon>Agaricales</taxon>
        <taxon>Marasmiineae</taxon>
        <taxon>Marasmiaceae</taxon>
        <taxon>Moniliophthora</taxon>
    </lineage>
</organism>
<dbReference type="GO" id="GO:0035243">
    <property type="term" value="F:protein-arginine omega-N symmetric methyltransferase activity"/>
    <property type="evidence" value="ECO:0007669"/>
    <property type="project" value="UniProtKB-EC"/>
</dbReference>
<gene>
    <name evidence="9" type="ORF">Moror_3923</name>
</gene>
<evidence type="ECO:0000256" key="3">
    <source>
        <dbReference type="ARBA" id="ARBA00022603"/>
    </source>
</evidence>